<dbReference type="InParanoid" id="A0A0C3GPK8"/>
<gene>
    <name evidence="3" type="ORF">OIDMADRAFT_61673</name>
</gene>
<reference evidence="3 4" key="1">
    <citation type="submission" date="2014-04" db="EMBL/GenBank/DDBJ databases">
        <authorList>
            <consortium name="DOE Joint Genome Institute"/>
            <person name="Kuo A."/>
            <person name="Martino E."/>
            <person name="Perotto S."/>
            <person name="Kohler A."/>
            <person name="Nagy L.G."/>
            <person name="Floudas D."/>
            <person name="Copeland A."/>
            <person name="Barry K.W."/>
            <person name="Cichocki N."/>
            <person name="Veneault-Fourrey C."/>
            <person name="LaButti K."/>
            <person name="Lindquist E.A."/>
            <person name="Lipzen A."/>
            <person name="Lundell T."/>
            <person name="Morin E."/>
            <person name="Murat C."/>
            <person name="Sun H."/>
            <person name="Tunlid A."/>
            <person name="Henrissat B."/>
            <person name="Grigoriev I.V."/>
            <person name="Hibbett D.S."/>
            <person name="Martin F."/>
            <person name="Nordberg H.P."/>
            <person name="Cantor M.N."/>
            <person name="Hua S.X."/>
        </authorList>
    </citation>
    <scope>NUCLEOTIDE SEQUENCE [LARGE SCALE GENOMIC DNA]</scope>
    <source>
        <strain evidence="3 4">Zn</strain>
    </source>
</reference>
<dbReference type="PANTHER" id="PTHR42760:SF124">
    <property type="entry name" value="SHORT-CHAIN DEHYDROGENASE_REDUCTASE"/>
    <property type="match status" value="1"/>
</dbReference>
<dbReference type="InterPro" id="IPR020904">
    <property type="entry name" value="Sc_DH/Rdtase_CS"/>
</dbReference>
<evidence type="ECO:0000313" key="3">
    <source>
        <dbReference type="EMBL" id="KIM93334.1"/>
    </source>
</evidence>
<organism evidence="3 4">
    <name type="scientific">Oidiodendron maius (strain Zn)</name>
    <dbReference type="NCBI Taxonomy" id="913774"/>
    <lineage>
        <taxon>Eukaryota</taxon>
        <taxon>Fungi</taxon>
        <taxon>Dikarya</taxon>
        <taxon>Ascomycota</taxon>
        <taxon>Pezizomycotina</taxon>
        <taxon>Leotiomycetes</taxon>
        <taxon>Leotiomycetes incertae sedis</taxon>
        <taxon>Myxotrichaceae</taxon>
        <taxon>Oidiodendron</taxon>
    </lineage>
</organism>
<dbReference type="InterPro" id="IPR002347">
    <property type="entry name" value="SDR_fam"/>
</dbReference>
<accession>A0A0C3GPK8</accession>
<dbReference type="AlphaFoldDB" id="A0A0C3GPK8"/>
<dbReference type="HOGENOM" id="CLU_010194_1_0_1"/>
<dbReference type="PRINTS" id="PR00080">
    <property type="entry name" value="SDRFAMILY"/>
</dbReference>
<dbReference type="GO" id="GO:0009688">
    <property type="term" value="P:abscisic acid biosynthetic process"/>
    <property type="evidence" value="ECO:0007669"/>
    <property type="project" value="UniProtKB-ARBA"/>
</dbReference>
<dbReference type="FunFam" id="3.40.50.720:FF:000084">
    <property type="entry name" value="Short-chain dehydrogenase reductase"/>
    <property type="match status" value="1"/>
</dbReference>
<keyword evidence="4" id="KW-1185">Reference proteome</keyword>
<dbReference type="OrthoDB" id="417891at2759"/>
<dbReference type="SUPFAM" id="SSF51735">
    <property type="entry name" value="NAD(P)-binding Rossmann-fold domains"/>
    <property type="match status" value="1"/>
</dbReference>
<dbReference type="CDD" id="cd05233">
    <property type="entry name" value="SDR_c"/>
    <property type="match status" value="1"/>
</dbReference>
<dbReference type="PRINTS" id="PR00081">
    <property type="entry name" value="GDHRDH"/>
</dbReference>
<comment type="similarity">
    <text evidence="1">Belongs to the short-chain dehydrogenases/reductases (SDR) family.</text>
</comment>
<proteinExistence type="inferred from homology"/>
<dbReference type="Gene3D" id="3.40.50.720">
    <property type="entry name" value="NAD(P)-binding Rossmann-like Domain"/>
    <property type="match status" value="1"/>
</dbReference>
<reference evidence="4" key="2">
    <citation type="submission" date="2015-01" db="EMBL/GenBank/DDBJ databases">
        <title>Evolutionary Origins and Diversification of the Mycorrhizal Mutualists.</title>
        <authorList>
            <consortium name="DOE Joint Genome Institute"/>
            <consortium name="Mycorrhizal Genomics Consortium"/>
            <person name="Kohler A."/>
            <person name="Kuo A."/>
            <person name="Nagy L.G."/>
            <person name="Floudas D."/>
            <person name="Copeland A."/>
            <person name="Barry K.W."/>
            <person name="Cichocki N."/>
            <person name="Veneault-Fourrey C."/>
            <person name="LaButti K."/>
            <person name="Lindquist E.A."/>
            <person name="Lipzen A."/>
            <person name="Lundell T."/>
            <person name="Morin E."/>
            <person name="Murat C."/>
            <person name="Riley R."/>
            <person name="Ohm R."/>
            <person name="Sun H."/>
            <person name="Tunlid A."/>
            <person name="Henrissat B."/>
            <person name="Grigoriev I.V."/>
            <person name="Hibbett D.S."/>
            <person name="Martin F."/>
        </authorList>
    </citation>
    <scope>NUCLEOTIDE SEQUENCE [LARGE SCALE GENOMIC DNA]</scope>
    <source>
        <strain evidence="4">Zn</strain>
    </source>
</reference>
<dbReference type="EMBL" id="KN832896">
    <property type="protein sequence ID" value="KIM93334.1"/>
    <property type="molecule type" value="Genomic_DNA"/>
</dbReference>
<evidence type="ECO:0000256" key="2">
    <source>
        <dbReference type="ARBA" id="ARBA00022857"/>
    </source>
</evidence>
<keyword evidence="2" id="KW-0521">NADP</keyword>
<dbReference type="InterPro" id="IPR036291">
    <property type="entry name" value="NAD(P)-bd_dom_sf"/>
</dbReference>
<sequence length="272" mass="28787">MSSNPLEAKVALVTGSSSGMGRAIALALADKGAKLMCCDMTAEANPAGYEEDVKINTHDLIVKRGGVAIFQAVDISDLEQLEAAFARAVSEFGRLDINVNCAGYWAPFRSFVNEDDALWAKMVAINTLGTAKAMRLAIAQFLKQDIDVNWGSRGRIVNISSCAANIAFPGEVAYSATKASINHMTRAGAIDHAGDSVNINCIAPGVVATGMARRNIENKDIFAVMENATPWPRIGTAGDIAGVCMFLLFPQSQWMTGQILAVDGGMTLGIPS</sequence>
<evidence type="ECO:0000256" key="1">
    <source>
        <dbReference type="ARBA" id="ARBA00006484"/>
    </source>
</evidence>
<dbReference type="STRING" id="913774.A0A0C3GPK8"/>
<protein>
    <submittedName>
        <fullName evidence="3">Uncharacterized protein</fullName>
    </submittedName>
</protein>
<evidence type="ECO:0000313" key="4">
    <source>
        <dbReference type="Proteomes" id="UP000054321"/>
    </source>
</evidence>
<dbReference type="Pfam" id="PF13561">
    <property type="entry name" value="adh_short_C2"/>
    <property type="match status" value="1"/>
</dbReference>
<dbReference type="GO" id="GO:0016616">
    <property type="term" value="F:oxidoreductase activity, acting on the CH-OH group of donors, NAD or NADP as acceptor"/>
    <property type="evidence" value="ECO:0007669"/>
    <property type="project" value="TreeGrafter"/>
</dbReference>
<dbReference type="PROSITE" id="PS00061">
    <property type="entry name" value="ADH_SHORT"/>
    <property type="match status" value="1"/>
</dbReference>
<dbReference type="PANTHER" id="PTHR42760">
    <property type="entry name" value="SHORT-CHAIN DEHYDROGENASES/REDUCTASES FAMILY MEMBER"/>
    <property type="match status" value="1"/>
</dbReference>
<name>A0A0C3GPK8_OIDMZ</name>
<dbReference type="Proteomes" id="UP000054321">
    <property type="component" value="Unassembled WGS sequence"/>
</dbReference>